<reference evidence="4 5" key="1">
    <citation type="journal article" date="2011" name="Int. J. Syst. Evol. Microbiol.">
        <title>Zhongshania antarctica gen. nov., sp. nov. and Zhongshania guokunii sp. nov., gammaproteobacteria respectively isolated from coastal attached (fast) ice and surface seawater of the Antarctic.</title>
        <authorList>
            <person name="Li H.J."/>
            <person name="Zhang X.Y."/>
            <person name="Chen C.X."/>
            <person name="Zhang Y.J."/>
            <person name="Gao Z.M."/>
            <person name="Yu Y."/>
            <person name="Chen X.L."/>
            <person name="Chen B."/>
            <person name="Zhang Y.Z."/>
        </authorList>
    </citation>
    <scope>NUCLEOTIDE SEQUENCE [LARGE SCALE GENOMIC DNA]</scope>
    <source>
        <strain evidence="4 5">R06B22</strain>
    </source>
</reference>
<keyword evidence="2" id="KW-0012">Acyltransferase</keyword>
<dbReference type="InterPro" id="IPR016181">
    <property type="entry name" value="Acyl_CoA_acyltransferase"/>
</dbReference>
<dbReference type="InterPro" id="IPR021770">
    <property type="entry name" value="DUF3335"/>
</dbReference>
<dbReference type="EMBL" id="JBFRYB010000001">
    <property type="protein sequence ID" value="MEX1666358.1"/>
    <property type="molecule type" value="Genomic_DNA"/>
</dbReference>
<proteinExistence type="predicted"/>
<dbReference type="Pfam" id="PF11814">
    <property type="entry name" value="DUF3335"/>
    <property type="match status" value="1"/>
</dbReference>
<dbReference type="PANTHER" id="PTHR43420:SF44">
    <property type="entry name" value="ACETYLTRANSFERASE YPEA"/>
    <property type="match status" value="1"/>
</dbReference>
<evidence type="ECO:0000259" key="3">
    <source>
        <dbReference type="PROSITE" id="PS51186"/>
    </source>
</evidence>
<dbReference type="SUPFAM" id="SSF55729">
    <property type="entry name" value="Acyl-CoA N-acyltransferases (Nat)"/>
    <property type="match status" value="1"/>
</dbReference>
<feature type="domain" description="N-acetyltransferase" evidence="3">
    <location>
        <begin position="12"/>
        <end position="158"/>
    </location>
</feature>
<dbReference type="Gene3D" id="3.40.630.30">
    <property type="match status" value="1"/>
</dbReference>
<dbReference type="Pfam" id="PF00583">
    <property type="entry name" value="Acetyltransf_1"/>
    <property type="match status" value="1"/>
</dbReference>
<accession>A0ABV3TZF7</accession>
<keyword evidence="5" id="KW-1185">Reference proteome</keyword>
<comment type="caution">
    <text evidence="4">The sequence shown here is derived from an EMBL/GenBank/DDBJ whole genome shotgun (WGS) entry which is preliminary data.</text>
</comment>
<evidence type="ECO:0000313" key="4">
    <source>
        <dbReference type="EMBL" id="MEX1666358.1"/>
    </source>
</evidence>
<dbReference type="Gene3D" id="3.90.70.10">
    <property type="entry name" value="Cysteine proteinases"/>
    <property type="match status" value="1"/>
</dbReference>
<dbReference type="InterPro" id="IPR000182">
    <property type="entry name" value="GNAT_dom"/>
</dbReference>
<evidence type="ECO:0000256" key="2">
    <source>
        <dbReference type="ARBA" id="ARBA00023315"/>
    </source>
</evidence>
<dbReference type="CDD" id="cd04301">
    <property type="entry name" value="NAT_SF"/>
    <property type="match status" value="1"/>
</dbReference>
<keyword evidence="1" id="KW-0808">Transferase</keyword>
<dbReference type="Proteomes" id="UP001557484">
    <property type="component" value="Unassembled WGS sequence"/>
</dbReference>
<dbReference type="PANTHER" id="PTHR43420">
    <property type="entry name" value="ACETYLTRANSFERASE"/>
    <property type="match status" value="1"/>
</dbReference>
<dbReference type="InterPro" id="IPR050680">
    <property type="entry name" value="YpeA/RimI_acetyltransf"/>
</dbReference>
<evidence type="ECO:0000313" key="5">
    <source>
        <dbReference type="Proteomes" id="UP001557484"/>
    </source>
</evidence>
<dbReference type="RefSeq" id="WP_368376438.1">
    <property type="nucleotide sequence ID" value="NZ_JBFRYB010000001.1"/>
</dbReference>
<name>A0ABV3TZF7_9GAMM</name>
<protein>
    <submittedName>
        <fullName evidence="4">GNAT family N-acetyltransferase/peptidase C39 family protein</fullName>
    </submittedName>
</protein>
<gene>
    <name evidence="4" type="ORF">AB4875_12770</name>
</gene>
<evidence type="ECO:0000256" key="1">
    <source>
        <dbReference type="ARBA" id="ARBA00022679"/>
    </source>
</evidence>
<sequence>MYCPALRRRLMNLIRAAVKNDLDALDAIEQRCFSGDKLSRRSFNSLIKPGAHSSSIILNDNIPCGYSIVLFRTGTSLARLYSVALDPDFRGKGLAQELIAHAEAQARQRDCLFMRLEVRVDNPAAIALYEKLGYLSFDRIEDYYEDGCTALRFEKRLQAERGSLITEPPVYYRQTTEFTCGPAALMMAMRNIDANYPISRREELQIWREATTIFMTTGHGGCSPQGLTLAALKRGFAARLYINRSGTPFIDSVRSEEKRQVIEVVHQDFSEQLQDYPDSVEINPLGPGQFREILDRHDHVIVLISTWALNRNRAPHWVYVSKSDQHFVYISDPDTNDSRWQSETDFMHVPISINAFINMASFGRNRLRCLLAIHTQNSE</sequence>
<organism evidence="4 5">
    <name type="scientific">Zhongshania arctica</name>
    <dbReference type="NCBI Taxonomy" id="3238302"/>
    <lineage>
        <taxon>Bacteria</taxon>
        <taxon>Pseudomonadati</taxon>
        <taxon>Pseudomonadota</taxon>
        <taxon>Gammaproteobacteria</taxon>
        <taxon>Cellvibrionales</taxon>
        <taxon>Spongiibacteraceae</taxon>
        <taxon>Zhongshania</taxon>
    </lineage>
</organism>
<dbReference type="PROSITE" id="PS51186">
    <property type="entry name" value="GNAT"/>
    <property type="match status" value="1"/>
</dbReference>